<feature type="domain" description="Response regulatory" evidence="10">
    <location>
        <begin position="4"/>
        <end position="117"/>
    </location>
</feature>
<dbReference type="PANTHER" id="PTHR48111">
    <property type="entry name" value="REGULATOR OF RPOS"/>
    <property type="match status" value="1"/>
</dbReference>
<evidence type="ECO:0000256" key="4">
    <source>
        <dbReference type="ARBA" id="ARBA00023015"/>
    </source>
</evidence>
<dbReference type="PROSITE" id="PS51755">
    <property type="entry name" value="OMPR_PHOB"/>
    <property type="match status" value="1"/>
</dbReference>
<accession>A0AAU7VQU0</accession>
<keyword evidence="5 9" id="KW-0238">DNA-binding</keyword>
<dbReference type="SUPFAM" id="SSF52172">
    <property type="entry name" value="CheY-like"/>
    <property type="match status" value="1"/>
</dbReference>
<dbReference type="FunFam" id="1.10.10.10:FF:000018">
    <property type="entry name" value="DNA-binding response regulator ResD"/>
    <property type="match status" value="1"/>
</dbReference>
<dbReference type="GO" id="GO:0006355">
    <property type="term" value="P:regulation of DNA-templated transcription"/>
    <property type="evidence" value="ECO:0007669"/>
    <property type="project" value="InterPro"/>
</dbReference>
<dbReference type="CDD" id="cd17574">
    <property type="entry name" value="REC_OmpR"/>
    <property type="match status" value="1"/>
</dbReference>
<dbReference type="GO" id="GO:0032993">
    <property type="term" value="C:protein-DNA complex"/>
    <property type="evidence" value="ECO:0007669"/>
    <property type="project" value="TreeGrafter"/>
</dbReference>
<keyword evidence="4" id="KW-0805">Transcription regulation</keyword>
<dbReference type="InterPro" id="IPR001867">
    <property type="entry name" value="OmpR/PhoB-type_DNA-bd"/>
</dbReference>
<feature type="DNA-binding region" description="OmpR/PhoB-type" evidence="9">
    <location>
        <begin position="125"/>
        <end position="221"/>
    </location>
</feature>
<reference evidence="12" key="2">
    <citation type="submission" date="2024-06" db="EMBL/GenBank/DDBJ databases">
        <authorList>
            <person name="Petrova K.O."/>
            <person name="Toshchakov S.V."/>
            <person name="Boltjanskaja Y.V."/>
            <person name="Kevbrin V."/>
        </authorList>
    </citation>
    <scope>NUCLEOTIDE SEQUENCE</scope>
    <source>
        <strain evidence="12">Z-910T</strain>
    </source>
</reference>
<dbReference type="Pfam" id="PF00072">
    <property type="entry name" value="Response_reg"/>
    <property type="match status" value="1"/>
</dbReference>
<dbReference type="GO" id="GO:0000976">
    <property type="term" value="F:transcription cis-regulatory region binding"/>
    <property type="evidence" value="ECO:0007669"/>
    <property type="project" value="TreeGrafter"/>
</dbReference>
<evidence type="ECO:0000256" key="8">
    <source>
        <dbReference type="PROSITE-ProRule" id="PRU00169"/>
    </source>
</evidence>
<dbReference type="Gene3D" id="3.40.50.2300">
    <property type="match status" value="1"/>
</dbReference>
<feature type="domain" description="OmpR/PhoB-type" evidence="11">
    <location>
        <begin position="125"/>
        <end position="221"/>
    </location>
</feature>
<dbReference type="InterPro" id="IPR036388">
    <property type="entry name" value="WH-like_DNA-bd_sf"/>
</dbReference>
<feature type="modified residue" description="4-aspartylphosphate" evidence="8">
    <location>
        <position position="53"/>
    </location>
</feature>
<dbReference type="InterPro" id="IPR011006">
    <property type="entry name" value="CheY-like_superfamily"/>
</dbReference>
<evidence type="ECO:0000256" key="7">
    <source>
        <dbReference type="ARBA" id="ARBA00024867"/>
    </source>
</evidence>
<dbReference type="FunFam" id="3.40.50.2300:FF:000001">
    <property type="entry name" value="DNA-binding response regulator PhoB"/>
    <property type="match status" value="1"/>
</dbReference>
<name>A0AAU7VQU0_9FIRM</name>
<evidence type="ECO:0000256" key="3">
    <source>
        <dbReference type="ARBA" id="ARBA00023012"/>
    </source>
</evidence>
<dbReference type="Pfam" id="PF00486">
    <property type="entry name" value="Trans_reg_C"/>
    <property type="match status" value="1"/>
</dbReference>
<dbReference type="SMART" id="SM00448">
    <property type="entry name" value="REC"/>
    <property type="match status" value="1"/>
</dbReference>
<dbReference type="Gene3D" id="6.10.250.690">
    <property type="match status" value="1"/>
</dbReference>
<evidence type="ECO:0000256" key="9">
    <source>
        <dbReference type="PROSITE-ProRule" id="PRU01091"/>
    </source>
</evidence>
<evidence type="ECO:0000313" key="12">
    <source>
        <dbReference type="EMBL" id="XBX76411.1"/>
    </source>
</evidence>
<dbReference type="RefSeq" id="WP_350345151.1">
    <property type="nucleotide sequence ID" value="NZ_CP158367.1"/>
</dbReference>
<evidence type="ECO:0000259" key="10">
    <source>
        <dbReference type="PROSITE" id="PS50110"/>
    </source>
</evidence>
<dbReference type="AlphaFoldDB" id="A0AAU7VQU0"/>
<dbReference type="GO" id="GO:0000156">
    <property type="term" value="F:phosphorelay response regulator activity"/>
    <property type="evidence" value="ECO:0007669"/>
    <property type="project" value="TreeGrafter"/>
</dbReference>
<evidence type="ECO:0000259" key="11">
    <source>
        <dbReference type="PROSITE" id="PS51755"/>
    </source>
</evidence>
<keyword evidence="6" id="KW-0804">Transcription</keyword>
<evidence type="ECO:0000256" key="1">
    <source>
        <dbReference type="ARBA" id="ARBA00018672"/>
    </source>
</evidence>
<comment type="function">
    <text evidence="7">May play the central regulatory role in sporulation. It may be an element of the effector pathway responsible for the activation of sporulation genes in response to nutritional stress. Spo0A may act in concert with spo0H (a sigma factor) to control the expression of some genes that are critical to the sporulation process.</text>
</comment>
<organism evidence="12">
    <name type="scientific">Proteinivorax tanatarense</name>
    <dbReference type="NCBI Taxonomy" id="1260629"/>
    <lineage>
        <taxon>Bacteria</taxon>
        <taxon>Bacillati</taxon>
        <taxon>Bacillota</taxon>
        <taxon>Clostridia</taxon>
        <taxon>Eubacteriales</taxon>
        <taxon>Proteinivoracaceae</taxon>
        <taxon>Proteinivorax</taxon>
    </lineage>
</organism>
<dbReference type="Gene3D" id="1.10.10.10">
    <property type="entry name" value="Winged helix-like DNA-binding domain superfamily/Winged helix DNA-binding domain"/>
    <property type="match status" value="1"/>
</dbReference>
<dbReference type="InterPro" id="IPR039420">
    <property type="entry name" value="WalR-like"/>
</dbReference>
<keyword evidence="3" id="KW-0902">Two-component regulatory system</keyword>
<evidence type="ECO:0000256" key="2">
    <source>
        <dbReference type="ARBA" id="ARBA00022553"/>
    </source>
</evidence>
<dbReference type="PANTHER" id="PTHR48111:SF73">
    <property type="entry name" value="ALKALINE PHOSPHATASE SYNTHESIS TRANSCRIPTIONAL REGULATORY PROTEIN PHOP"/>
    <property type="match status" value="1"/>
</dbReference>
<keyword evidence="2 8" id="KW-0597">Phosphoprotein</keyword>
<evidence type="ECO:0000256" key="6">
    <source>
        <dbReference type="ARBA" id="ARBA00023163"/>
    </source>
</evidence>
<dbReference type="InterPro" id="IPR001789">
    <property type="entry name" value="Sig_transdc_resp-reg_receiver"/>
</dbReference>
<dbReference type="SMART" id="SM00862">
    <property type="entry name" value="Trans_reg_C"/>
    <property type="match status" value="1"/>
</dbReference>
<dbReference type="PROSITE" id="PS50110">
    <property type="entry name" value="RESPONSE_REGULATORY"/>
    <property type="match status" value="1"/>
</dbReference>
<protein>
    <recommendedName>
        <fullName evidence="1">Stage 0 sporulation protein A homolog</fullName>
    </recommendedName>
</protein>
<dbReference type="EMBL" id="CP158367">
    <property type="protein sequence ID" value="XBX76411.1"/>
    <property type="molecule type" value="Genomic_DNA"/>
</dbReference>
<sequence>MGARILLVEDEDNLAKLINTYLTREKAEVTLAADGQEALDKWDKSQYDLVILDVMLPVYDGWVICKKIREESSVPIIMLTARSEEYDRLFGFELGVDDYVTKPFSVKELVARAKALLKRTKKNNDDKVIFGNLVINKTSHQVFIDDKPIKLTPKEYDLLIYLLNNEGNALTRELVLDGVWGYDYFGDLRTVDTHIKRLRKKLQNTPVEIKTVRGIGYRFEVVKNEN</sequence>
<gene>
    <name evidence="12" type="ORF">PRVXT_002154</name>
</gene>
<dbReference type="CDD" id="cd00383">
    <property type="entry name" value="trans_reg_C"/>
    <property type="match status" value="1"/>
</dbReference>
<evidence type="ECO:0000256" key="5">
    <source>
        <dbReference type="ARBA" id="ARBA00023125"/>
    </source>
</evidence>
<reference evidence="12" key="1">
    <citation type="journal article" date="2013" name="Extremophiles">
        <title>Proteinivorax tanatarense gen. nov., sp. nov., an anaerobic, haloalkaliphilic, proteolytic bacterium isolated from a decaying algal bloom, and proposal of Proteinivoraceae fam. nov.</title>
        <authorList>
            <person name="Kevbrin V."/>
            <person name="Boltyanskaya Y."/>
            <person name="Zhilina T."/>
            <person name="Kolganova T."/>
            <person name="Lavrentjeva E."/>
            <person name="Kuznetsov B."/>
        </authorList>
    </citation>
    <scope>NUCLEOTIDE SEQUENCE</scope>
    <source>
        <strain evidence="12">Z-910T</strain>
    </source>
</reference>
<proteinExistence type="predicted"/>
<dbReference type="GO" id="GO:0005829">
    <property type="term" value="C:cytosol"/>
    <property type="evidence" value="ECO:0007669"/>
    <property type="project" value="TreeGrafter"/>
</dbReference>